<evidence type="ECO:0000259" key="2">
    <source>
        <dbReference type="SMART" id="SM00355"/>
    </source>
</evidence>
<feature type="region of interest" description="Disordered" evidence="1">
    <location>
        <begin position="267"/>
        <end position="343"/>
    </location>
</feature>
<keyword evidence="4" id="KW-1185">Reference proteome</keyword>
<feature type="compositionally biased region" description="Polar residues" evidence="1">
    <location>
        <begin position="281"/>
        <end position="291"/>
    </location>
</feature>
<dbReference type="AlphaFoldDB" id="A0A9P8WBM7"/>
<sequence>MSKDESTPSTMSGPEPNLDAVVHHAPYQQQQQQQPQHLLHHASYVAAPTSTITNNYAATATSSSSAVAPPSTSADPAARLPVSSPSQRLRHVAFSPAYEVDMLRHKLRLLEDAVERHGSSCPASFLPLSCLCRRLMVPLMRAPPAIPANTACSLTSPASGIASRIPTPSLAEEARALQYRCESLEAAFEQQGFNAAGILTHFSPDQAPPGFAPWLDRNLTLTHHAQPSAPFPRTSPRGSFKCWHEQCIHYIYGFPTRIDRENHVGLHSSQLTQDPAPLPPTRSTLSSTEHSPVNPADHMSRSRMSSVKPPGPLVTTNLPPLPLPTPSTASTGTRDSASRFSFSENRTSSLVRNLADDIDAQLPPLKRARVGHHRLQSIGELRLLQENDPCLRCRALNKQCDSNNPCTSCSDLPPSENEAHWNYLGCYRGTVVSLVDRILPGPLSTPAQTPITPPHHRQGNINDFIFRAYPSLSGGAFMSAPRLDFQDNFWWTEGDIDLSQRQANQIPIEASAMPPILRVIATSWNCQNTAYDLLELIAISGQLSSSRDVEMMTYPTLYRAKQLLREVAFYDVLQPHPVILPGPNHPRNASTEDVAFPDRSHLLRSFMMGLLSSFEVVVSKKSKLNLKHWLGVFISLCILSAVQTILMDITLPPPSSYYPPRYTGPARTETPGQAIHSVYKALVALFAASSDAYFNNLTPEEMTLLQQTDRATRRDLWPSQNSGSSFDFLMNIGRGETEGYGFNGFLRPGKLNDASPGNSLLPSLLNHESTSRVQPFPAFESGSGPWKTESVGFATAPEYQAPGQFNPSRDPPERSRRHTVGEDVSSMPKMRRPVGDPIPKFRPSFRRPSLRRLFCDKCNEHPDGFRGEHELKRHVDAKHSPMVKRWICKEPKNMEPSGIQPVIPLSRCKACLAQKRYGAYYNAAAHLRRAHFRPHRAGKASGDWPPMTTLREWMREVQQSADASEDASSSGGEDTEMRSMTDFDDAPPHPSPVPEPAAFPNNVTLITAFPSSFEPPIPIERISPSRRSAENRARCPHPDCGRVFRDLAAHMLTHQEERPEKCPIVSCEYHTKGFARKYDKNRHALTHYRGSMVCPFCPGAGTAYEKSFTRADVFKRHLTAAHHIDQSGPGARRLPSGETPVNTRASCSICRNEFATPQDFYEHLDDCVLSVIVPSSNPPQQNQPPIQQPPQATAQPLQPPSQQP</sequence>
<comment type="caution">
    <text evidence="3">The sequence shown here is derived from an EMBL/GenBank/DDBJ whole genome shotgun (WGS) entry which is preliminary data.</text>
</comment>
<dbReference type="PANTHER" id="PTHR42031">
    <property type="entry name" value="KEY LIME PATHOGENICITY PROTEIN"/>
    <property type="match status" value="1"/>
</dbReference>
<feature type="compositionally biased region" description="Low complexity" evidence="1">
    <location>
        <begin position="960"/>
        <end position="972"/>
    </location>
</feature>
<feature type="region of interest" description="Disordered" evidence="1">
    <location>
        <begin position="1"/>
        <end position="38"/>
    </location>
</feature>
<feature type="compositionally biased region" description="Low complexity" evidence="1">
    <location>
        <begin position="63"/>
        <end position="78"/>
    </location>
</feature>
<evidence type="ECO:0000313" key="3">
    <source>
        <dbReference type="EMBL" id="KAH6895171.1"/>
    </source>
</evidence>
<feature type="compositionally biased region" description="Low complexity" evidence="1">
    <location>
        <begin position="1174"/>
        <end position="1196"/>
    </location>
</feature>
<feature type="domain" description="C2H2-type" evidence="2">
    <location>
        <begin position="1145"/>
        <end position="1165"/>
    </location>
</feature>
<dbReference type="OrthoDB" id="4738706at2759"/>
<feature type="region of interest" description="Disordered" evidence="1">
    <location>
        <begin position="957"/>
        <end position="999"/>
    </location>
</feature>
<dbReference type="Proteomes" id="UP000777438">
    <property type="component" value="Unassembled WGS sequence"/>
</dbReference>
<dbReference type="InterPro" id="IPR013087">
    <property type="entry name" value="Znf_C2H2_type"/>
</dbReference>
<dbReference type="SMART" id="SM00355">
    <property type="entry name" value="ZnF_C2H2"/>
    <property type="match status" value="6"/>
</dbReference>
<feature type="domain" description="C2H2-type" evidence="2">
    <location>
        <begin position="1092"/>
        <end position="1122"/>
    </location>
</feature>
<evidence type="ECO:0000313" key="4">
    <source>
        <dbReference type="Proteomes" id="UP000777438"/>
    </source>
</evidence>
<gene>
    <name evidence="3" type="ORF">B0T10DRAFT_209155</name>
</gene>
<dbReference type="Pfam" id="PF25438">
    <property type="entry name" value="DUF7896"/>
    <property type="match status" value="1"/>
</dbReference>
<accession>A0A9P8WBM7</accession>
<organism evidence="3 4">
    <name type="scientific">Thelonectria olida</name>
    <dbReference type="NCBI Taxonomy" id="1576542"/>
    <lineage>
        <taxon>Eukaryota</taxon>
        <taxon>Fungi</taxon>
        <taxon>Dikarya</taxon>
        <taxon>Ascomycota</taxon>
        <taxon>Pezizomycotina</taxon>
        <taxon>Sordariomycetes</taxon>
        <taxon>Hypocreomycetidae</taxon>
        <taxon>Hypocreales</taxon>
        <taxon>Nectriaceae</taxon>
        <taxon>Thelonectria</taxon>
    </lineage>
</organism>
<feature type="region of interest" description="Disordered" evidence="1">
    <location>
        <begin position="63"/>
        <end position="86"/>
    </location>
</feature>
<feature type="region of interest" description="Disordered" evidence="1">
    <location>
        <begin position="799"/>
        <end position="842"/>
    </location>
</feature>
<feature type="region of interest" description="Disordered" evidence="1">
    <location>
        <begin position="1174"/>
        <end position="1204"/>
    </location>
</feature>
<feature type="domain" description="C2H2-type" evidence="2">
    <location>
        <begin position="853"/>
        <end position="879"/>
    </location>
</feature>
<feature type="compositionally biased region" description="Polar residues" evidence="1">
    <location>
        <begin position="334"/>
        <end position="343"/>
    </location>
</feature>
<feature type="compositionally biased region" description="Pro residues" evidence="1">
    <location>
        <begin position="988"/>
        <end position="997"/>
    </location>
</feature>
<reference evidence="3 4" key="1">
    <citation type="journal article" date="2021" name="Nat. Commun.">
        <title>Genetic determinants of endophytism in the Arabidopsis root mycobiome.</title>
        <authorList>
            <person name="Mesny F."/>
            <person name="Miyauchi S."/>
            <person name="Thiergart T."/>
            <person name="Pickel B."/>
            <person name="Atanasova L."/>
            <person name="Karlsson M."/>
            <person name="Huettel B."/>
            <person name="Barry K.W."/>
            <person name="Haridas S."/>
            <person name="Chen C."/>
            <person name="Bauer D."/>
            <person name="Andreopoulos W."/>
            <person name="Pangilinan J."/>
            <person name="LaButti K."/>
            <person name="Riley R."/>
            <person name="Lipzen A."/>
            <person name="Clum A."/>
            <person name="Drula E."/>
            <person name="Henrissat B."/>
            <person name="Kohler A."/>
            <person name="Grigoriev I.V."/>
            <person name="Martin F.M."/>
            <person name="Hacquard S."/>
        </authorList>
    </citation>
    <scope>NUCLEOTIDE SEQUENCE [LARGE SCALE GENOMIC DNA]</scope>
    <source>
        <strain evidence="3 4">MPI-CAGE-CH-0241</strain>
    </source>
</reference>
<feature type="compositionally biased region" description="Low complexity" evidence="1">
    <location>
        <begin position="23"/>
        <end position="37"/>
    </location>
</feature>
<dbReference type="Gene3D" id="3.30.160.60">
    <property type="entry name" value="Classic Zinc Finger"/>
    <property type="match status" value="1"/>
</dbReference>
<dbReference type="PANTHER" id="PTHR42031:SF1">
    <property type="entry name" value="KEY LIME PATHOGENICITY PROTEIN"/>
    <property type="match status" value="1"/>
</dbReference>
<dbReference type="InterPro" id="IPR057218">
    <property type="entry name" value="DUF7896"/>
</dbReference>
<feature type="domain" description="C2H2-type" evidence="2">
    <location>
        <begin position="1060"/>
        <end position="1087"/>
    </location>
</feature>
<dbReference type="EMBL" id="JAGPYM010000004">
    <property type="protein sequence ID" value="KAH6895171.1"/>
    <property type="molecule type" value="Genomic_DNA"/>
</dbReference>
<feature type="domain" description="C2H2-type" evidence="2">
    <location>
        <begin position="1033"/>
        <end position="1054"/>
    </location>
</feature>
<name>A0A9P8WBM7_9HYPO</name>
<feature type="domain" description="C2H2-type" evidence="2">
    <location>
        <begin position="240"/>
        <end position="267"/>
    </location>
</feature>
<evidence type="ECO:0000256" key="1">
    <source>
        <dbReference type="SAM" id="MobiDB-lite"/>
    </source>
</evidence>
<protein>
    <recommendedName>
        <fullName evidence="2">C2H2-type domain-containing protein</fullName>
    </recommendedName>
</protein>
<proteinExistence type="predicted"/>